<dbReference type="InterPro" id="IPR009081">
    <property type="entry name" value="PP-bd_ACP"/>
</dbReference>
<proteinExistence type="predicted"/>
<dbReference type="Gene3D" id="3.40.50.12780">
    <property type="entry name" value="N-terminal domain of ligase-like"/>
    <property type="match status" value="1"/>
</dbReference>
<feature type="domain" description="Carrier" evidence="6">
    <location>
        <begin position="1462"/>
        <end position="1538"/>
    </location>
</feature>
<dbReference type="Pfam" id="PF00668">
    <property type="entry name" value="Condensation"/>
    <property type="match status" value="1"/>
</dbReference>
<dbReference type="InterPro" id="IPR020845">
    <property type="entry name" value="AMP-binding_CS"/>
</dbReference>
<dbReference type="InterPro" id="IPR045851">
    <property type="entry name" value="AMP-bd_C_sf"/>
</dbReference>
<keyword evidence="8" id="KW-1185">Reference proteome</keyword>
<name>A0A5C5G0Z4_9BASI</name>
<dbReference type="GO" id="GO:0044550">
    <property type="term" value="P:secondary metabolite biosynthetic process"/>
    <property type="evidence" value="ECO:0007669"/>
    <property type="project" value="TreeGrafter"/>
</dbReference>
<dbReference type="GO" id="GO:0016874">
    <property type="term" value="F:ligase activity"/>
    <property type="evidence" value="ECO:0007669"/>
    <property type="project" value="UniProtKB-KW"/>
</dbReference>
<dbReference type="PANTHER" id="PTHR45527:SF1">
    <property type="entry name" value="FATTY ACID SYNTHASE"/>
    <property type="match status" value="1"/>
</dbReference>
<accession>A0A5C5G0Z4</accession>
<dbReference type="OrthoDB" id="416786at2759"/>
<comment type="caution">
    <text evidence="7">The sequence shown here is derived from an EMBL/GenBank/DDBJ whole genome shotgun (WGS) entry which is preliminary data.</text>
</comment>
<evidence type="ECO:0000259" key="6">
    <source>
        <dbReference type="PROSITE" id="PS50075"/>
    </source>
</evidence>
<keyword evidence="3" id="KW-0436">Ligase</keyword>
<dbReference type="InterPro" id="IPR036736">
    <property type="entry name" value="ACP-like_sf"/>
</dbReference>
<feature type="region of interest" description="Disordered" evidence="5">
    <location>
        <begin position="837"/>
        <end position="859"/>
    </location>
</feature>
<evidence type="ECO:0000256" key="2">
    <source>
        <dbReference type="ARBA" id="ARBA00022553"/>
    </source>
</evidence>
<dbReference type="PROSITE" id="PS00012">
    <property type="entry name" value="PHOSPHOPANTETHEINE"/>
    <property type="match status" value="2"/>
</dbReference>
<dbReference type="InterPro" id="IPR020806">
    <property type="entry name" value="PKS_PP-bd"/>
</dbReference>
<dbReference type="PROSITE" id="PS00455">
    <property type="entry name" value="AMP_BINDING"/>
    <property type="match status" value="1"/>
</dbReference>
<dbReference type="Gene3D" id="3.30.559.30">
    <property type="entry name" value="Nonribosomal peptide synthetase, condensation domain"/>
    <property type="match status" value="1"/>
</dbReference>
<dbReference type="GO" id="GO:0043041">
    <property type="term" value="P:amino acid activation for nonribosomal peptide biosynthetic process"/>
    <property type="evidence" value="ECO:0007669"/>
    <property type="project" value="TreeGrafter"/>
</dbReference>
<dbReference type="Gene3D" id="3.30.300.30">
    <property type="match status" value="1"/>
</dbReference>
<dbReference type="SUPFAM" id="SSF52777">
    <property type="entry name" value="CoA-dependent acyltransferases"/>
    <property type="match status" value="2"/>
</dbReference>
<dbReference type="SMART" id="SM00823">
    <property type="entry name" value="PKS_PP"/>
    <property type="match status" value="1"/>
</dbReference>
<dbReference type="PRINTS" id="PR00154">
    <property type="entry name" value="AMPBINDING"/>
</dbReference>
<feature type="domain" description="Carrier" evidence="6">
    <location>
        <begin position="859"/>
        <end position="937"/>
    </location>
</feature>
<dbReference type="STRING" id="5288.A0A5C5G0Z4"/>
<evidence type="ECO:0000256" key="4">
    <source>
        <dbReference type="ARBA" id="ARBA00023268"/>
    </source>
</evidence>
<dbReference type="GO" id="GO:0005737">
    <property type="term" value="C:cytoplasm"/>
    <property type="evidence" value="ECO:0007669"/>
    <property type="project" value="TreeGrafter"/>
</dbReference>
<keyword evidence="4" id="KW-0511">Multifunctional enzyme</keyword>
<dbReference type="InterPro" id="IPR023213">
    <property type="entry name" value="CAT-like_dom_sf"/>
</dbReference>
<dbReference type="InterPro" id="IPR042099">
    <property type="entry name" value="ANL_N_sf"/>
</dbReference>
<sequence length="1540" mass="165708">MPPPDYPRLPTGYRFGLERLRTVQLSLTNAAPPDTCATRDIDVAVRAAAALVLAAHAGEDRFLLGVQGGVVEGELDLAAPLDRLLGQVREVKQGNSEDGPRFTVYGRNGAGEPAPTASTPLHLDYALVADGKRVSLALTYDTATLPQQEAQWLIEHIETGLDAILQATPDLALASIDLAPPYEASTLARYSSCSSTIHEPDAYPTTVKTLSAFFLHAAERYPDDPALHFVPSPSEPDSAGAVRLSYAQLSHLAHYLAAQLLLSLPHSARAPGAPRNGALVLPIVIDKSPSMVVSLLAASLAGFGYLALEPSFPSARKEGICGELAEKGMLASVALVQGTDGEQARWAAWQRDGTQSELFTRVVDPAQVLGPLLDFAATRTSAAELAEQFPVPSLGDAGGWPQVRADDLAYVIYTSGTTGKPKGIMVEQRNVAAFLRNYRGVFGRARGERVLQFPSYSFDVSVMNIWDTFAHGATLCVTTPSSLYSSLADSILALDCTLVDLTPTIGAILFEHDEAQPREGETVREAWERAGFHIKQVNTGGEKVEKAVREKWRERGVRVCIDYGPTETTVGVISNQSTSPSPPAPFSLPIGRPTGATRIHILPASSSSSPSTPLKPLPLGCIGEICVLGAQVTRGYVRPELNEGVFVALDGTEGIGERGEVMYRTGDLGRWVVTGWEREGGQEGWIECLGRKDGQVKVNGLRIEVGEIEENLSSKANPAVSRGIVDKVEIPSLGTALVAFLELSSSLAPTSATTNGSAELHHSHSAGAIEVLPLTSTPRFAGLADELKGRLGERLPTYMVPRYWLAVNRIPTQGMGKADRKTLRALAESFDWRSATRAQRSSGSNGSSEDYEERTYTRSPAHDAARRAWAKILRLPEDPSGASIADQDAFIKLGGDSIRFMKLVGAVRAEGYRGATFRDLAEAATLSACAAALERVGSDAPAQSGTTAAEVAYERFSLVPPAQRDALFAELASSSPALPHTRIADVYPTSPAQDALLAPSFDSPRGHYYAQAVYNVPVSEAQLPPAKLQQGVRELVRRHDVLREVFVVSETLERTVAVVLDAEDEEVRRQVEVERVQVREGESADEVIIDWLRRDRGAHLFQWGRLSLSFALFSLANGERKLAWSMHHAMSDGWTLELLTADLRDLCFDLSPPERPSFGNVAGWWLSESEPPQDTVDFWRGYLDGTRPLGWPSQNPLDGDMLATTGAAILHWSGELDALSQKHGITPAIASRLAILVALHHHAGSSDVNVGIVRSGRDIDVVDADEIIGPCVSVLPSRVRFDSPSASLLSLACAEAEADRRARLHQHVTLSQLASVCDLPGGRADLFDILVTFQSLAERDPSFEAAAPWPIRQPPERIHMPTNYTLSFEVTPEKDDKDRLELACFFDERIIDKSEVEGVLKSVATVLDYLTTAPCTAVAGVKLVDDAAGDLARAKRGATSKAAAAGSAPVNGGGSALAELDAETSAIVERLKPEWSAVLRVHGDEIGAHDSFSSLGGDSIATMRLAVRLKKVGLGVPTQALARLPTLAQQAGWLRQRMTE</sequence>
<dbReference type="PANTHER" id="PTHR45527">
    <property type="entry name" value="NONRIBOSOMAL PEPTIDE SYNTHETASE"/>
    <property type="match status" value="1"/>
</dbReference>
<dbReference type="SUPFAM" id="SSF47336">
    <property type="entry name" value="ACP-like"/>
    <property type="match status" value="2"/>
</dbReference>
<dbReference type="Proteomes" id="UP000311382">
    <property type="component" value="Unassembled WGS sequence"/>
</dbReference>
<evidence type="ECO:0000256" key="3">
    <source>
        <dbReference type="ARBA" id="ARBA00022598"/>
    </source>
</evidence>
<evidence type="ECO:0000313" key="7">
    <source>
        <dbReference type="EMBL" id="TNY22246.1"/>
    </source>
</evidence>
<dbReference type="SUPFAM" id="SSF56801">
    <property type="entry name" value="Acetyl-CoA synthetase-like"/>
    <property type="match status" value="1"/>
</dbReference>
<dbReference type="GO" id="GO:0031177">
    <property type="term" value="F:phosphopantetheine binding"/>
    <property type="evidence" value="ECO:0007669"/>
    <property type="project" value="InterPro"/>
</dbReference>
<evidence type="ECO:0000256" key="1">
    <source>
        <dbReference type="ARBA" id="ARBA00022450"/>
    </source>
</evidence>
<dbReference type="InterPro" id="IPR001242">
    <property type="entry name" value="Condensation_dom"/>
</dbReference>
<protein>
    <submittedName>
        <fullName evidence="7">Nonribosomal peptide synthetase 4</fullName>
    </submittedName>
</protein>
<dbReference type="Pfam" id="PF00501">
    <property type="entry name" value="AMP-binding"/>
    <property type="match status" value="1"/>
</dbReference>
<dbReference type="Gene3D" id="1.10.1200.10">
    <property type="entry name" value="ACP-like"/>
    <property type="match status" value="2"/>
</dbReference>
<dbReference type="EMBL" id="SOZI01000028">
    <property type="protein sequence ID" value="TNY22246.1"/>
    <property type="molecule type" value="Genomic_DNA"/>
</dbReference>
<keyword evidence="2" id="KW-0597">Phosphoprotein</keyword>
<dbReference type="InterPro" id="IPR006162">
    <property type="entry name" value="Ppantetheine_attach_site"/>
</dbReference>
<dbReference type="PROSITE" id="PS50075">
    <property type="entry name" value="CARRIER"/>
    <property type="match status" value="2"/>
</dbReference>
<evidence type="ECO:0000313" key="8">
    <source>
        <dbReference type="Proteomes" id="UP000311382"/>
    </source>
</evidence>
<dbReference type="Gene3D" id="3.30.559.10">
    <property type="entry name" value="Chloramphenicol acetyltransferase-like domain"/>
    <property type="match status" value="1"/>
</dbReference>
<dbReference type="Pfam" id="PF00550">
    <property type="entry name" value="PP-binding"/>
    <property type="match status" value="2"/>
</dbReference>
<dbReference type="InterPro" id="IPR000873">
    <property type="entry name" value="AMP-dep_synth/lig_dom"/>
</dbReference>
<feature type="compositionally biased region" description="Polar residues" evidence="5">
    <location>
        <begin position="837"/>
        <end position="848"/>
    </location>
</feature>
<gene>
    <name evidence="7" type="ORF">DMC30DRAFT_392682</name>
</gene>
<evidence type="ECO:0000256" key="5">
    <source>
        <dbReference type="SAM" id="MobiDB-lite"/>
    </source>
</evidence>
<organism evidence="7 8">
    <name type="scientific">Rhodotorula diobovata</name>
    <dbReference type="NCBI Taxonomy" id="5288"/>
    <lineage>
        <taxon>Eukaryota</taxon>
        <taxon>Fungi</taxon>
        <taxon>Dikarya</taxon>
        <taxon>Basidiomycota</taxon>
        <taxon>Pucciniomycotina</taxon>
        <taxon>Microbotryomycetes</taxon>
        <taxon>Sporidiobolales</taxon>
        <taxon>Sporidiobolaceae</taxon>
        <taxon>Rhodotorula</taxon>
    </lineage>
</organism>
<reference evidence="7 8" key="1">
    <citation type="submission" date="2019-03" db="EMBL/GenBank/DDBJ databases">
        <title>Rhodosporidium diobovatum UCD-FST 08-225 genome sequencing, assembly, and annotation.</title>
        <authorList>
            <person name="Fakankun I.U."/>
            <person name="Fristensky B."/>
            <person name="Levin D.B."/>
        </authorList>
    </citation>
    <scope>NUCLEOTIDE SEQUENCE [LARGE SCALE GENOMIC DNA]</scope>
    <source>
        <strain evidence="7 8">UCD-FST 08-225</strain>
    </source>
</reference>
<dbReference type="InterPro" id="IPR020459">
    <property type="entry name" value="AMP-binding"/>
</dbReference>
<keyword evidence="1" id="KW-0596">Phosphopantetheine</keyword>